<evidence type="ECO:0000313" key="1">
    <source>
        <dbReference type="EMBL" id="OAT01230.1"/>
    </source>
</evidence>
<gene>
    <name evidence="1" type="ORF">BDCG_16986</name>
</gene>
<reference evidence="2" key="1">
    <citation type="journal article" date="2015" name="PLoS Genet.">
        <title>The dynamic genome and transcriptome of the human fungal pathogen Blastomyces and close relative Emmonsia.</title>
        <authorList>
            <person name="Munoz J.F."/>
            <person name="Gauthier G.M."/>
            <person name="Desjardins C.A."/>
            <person name="Gallo J.E."/>
            <person name="Holder J."/>
            <person name="Sullivan T.D."/>
            <person name="Marty A.J."/>
            <person name="Carmen J.C."/>
            <person name="Chen Z."/>
            <person name="Ding L."/>
            <person name="Gujja S."/>
            <person name="Magrini V."/>
            <person name="Misas E."/>
            <person name="Mitreva M."/>
            <person name="Priest M."/>
            <person name="Saif S."/>
            <person name="Whiston E.A."/>
            <person name="Young S."/>
            <person name="Zeng Q."/>
            <person name="Goldman W.E."/>
            <person name="Mardis E.R."/>
            <person name="Taylor J.W."/>
            <person name="McEwen J.G."/>
            <person name="Clay O.K."/>
            <person name="Klein B.S."/>
            <person name="Cuomo C.A."/>
        </authorList>
    </citation>
    <scope>NUCLEOTIDE SEQUENCE [LARGE SCALE GENOMIC DNA]</scope>
    <source>
        <strain evidence="2">ER-3 / ATCC MYA-2586</strain>
    </source>
</reference>
<dbReference type="GeneID" id="69031878"/>
<dbReference type="RefSeq" id="XP_045280957.1">
    <property type="nucleotide sequence ID" value="XM_045426159.1"/>
</dbReference>
<dbReference type="Proteomes" id="UP000002039">
    <property type="component" value="Unassembled WGS sequence"/>
</dbReference>
<name>A0ABX2VVP2_AJEDR</name>
<dbReference type="EMBL" id="EQ999976">
    <property type="protein sequence ID" value="OAT01230.1"/>
    <property type="molecule type" value="Genomic_DNA"/>
</dbReference>
<sequence>MKVEVVKPGVVGTGVAGAGEPDTGASVEDWGVVEEETERGAAEEEAAEEARENAEDLATHDTDNFFIIMFFKFSIKDATSGSLSLMNADLSTCEDSI</sequence>
<protein>
    <submittedName>
        <fullName evidence="1">Uncharacterized protein</fullName>
    </submittedName>
</protein>
<keyword evidence="2" id="KW-1185">Reference proteome</keyword>
<accession>A0ABX2VVP2</accession>
<organism evidence="1 2">
    <name type="scientific">Ajellomyces dermatitidis (strain ER-3 / ATCC MYA-2586)</name>
    <name type="common">Blastomyces dermatitidis</name>
    <dbReference type="NCBI Taxonomy" id="559297"/>
    <lineage>
        <taxon>Eukaryota</taxon>
        <taxon>Fungi</taxon>
        <taxon>Dikarya</taxon>
        <taxon>Ascomycota</taxon>
        <taxon>Pezizomycotina</taxon>
        <taxon>Eurotiomycetes</taxon>
        <taxon>Eurotiomycetidae</taxon>
        <taxon>Onygenales</taxon>
        <taxon>Ajellomycetaceae</taxon>
        <taxon>Blastomyces</taxon>
    </lineage>
</organism>
<proteinExistence type="predicted"/>
<evidence type="ECO:0000313" key="2">
    <source>
        <dbReference type="Proteomes" id="UP000002039"/>
    </source>
</evidence>